<evidence type="ECO:0000256" key="1">
    <source>
        <dbReference type="ARBA" id="ARBA00022737"/>
    </source>
</evidence>
<keyword evidence="2 3" id="KW-0802">TPR repeat</keyword>
<dbReference type="GO" id="GO:0005737">
    <property type="term" value="C:cytoplasm"/>
    <property type="evidence" value="ECO:0007669"/>
    <property type="project" value="TreeGrafter"/>
</dbReference>
<dbReference type="PANTHER" id="PTHR22767">
    <property type="entry name" value="N-TERMINAL ACETYLTRANSFERASE-RELATED"/>
    <property type="match status" value="1"/>
</dbReference>
<gene>
    <name evidence="5" type="ORF">CYCCA115_LOCUS13571</name>
</gene>
<dbReference type="InterPro" id="IPR013105">
    <property type="entry name" value="TPR_2"/>
</dbReference>
<dbReference type="AlphaFoldDB" id="A0AAD2FT32"/>
<feature type="compositionally biased region" description="Basic residues" evidence="4">
    <location>
        <begin position="647"/>
        <end position="659"/>
    </location>
</feature>
<dbReference type="InterPro" id="IPR019734">
    <property type="entry name" value="TPR_rpt"/>
</dbReference>
<organism evidence="5 6">
    <name type="scientific">Cylindrotheca closterium</name>
    <dbReference type="NCBI Taxonomy" id="2856"/>
    <lineage>
        <taxon>Eukaryota</taxon>
        <taxon>Sar</taxon>
        <taxon>Stramenopiles</taxon>
        <taxon>Ochrophyta</taxon>
        <taxon>Bacillariophyta</taxon>
        <taxon>Bacillariophyceae</taxon>
        <taxon>Bacillariophycidae</taxon>
        <taxon>Bacillariales</taxon>
        <taxon>Bacillariaceae</taxon>
        <taxon>Cylindrotheca</taxon>
    </lineage>
</organism>
<accession>A0AAD2FT32</accession>
<dbReference type="Gene3D" id="1.25.40.1040">
    <property type="match status" value="1"/>
</dbReference>
<keyword evidence="6" id="KW-1185">Reference proteome</keyword>
<evidence type="ECO:0000313" key="6">
    <source>
        <dbReference type="Proteomes" id="UP001295423"/>
    </source>
</evidence>
<dbReference type="InterPro" id="IPR021183">
    <property type="entry name" value="NatA_aux_su"/>
</dbReference>
<keyword evidence="1" id="KW-0677">Repeat</keyword>
<dbReference type="FunFam" id="1.25.40.1040:FF:000003">
    <property type="entry name" value="N-terminal acetyltransferase A, auxiliary subunit"/>
    <property type="match status" value="1"/>
</dbReference>
<feature type="repeat" description="TPR" evidence="3">
    <location>
        <begin position="86"/>
        <end position="119"/>
    </location>
</feature>
<dbReference type="Gene3D" id="1.25.40.1010">
    <property type="match status" value="1"/>
</dbReference>
<evidence type="ECO:0000256" key="4">
    <source>
        <dbReference type="SAM" id="MobiDB-lite"/>
    </source>
</evidence>
<dbReference type="PROSITE" id="PS50005">
    <property type="entry name" value="TPR"/>
    <property type="match status" value="1"/>
</dbReference>
<evidence type="ECO:0000256" key="2">
    <source>
        <dbReference type="ARBA" id="ARBA00022803"/>
    </source>
</evidence>
<dbReference type="InterPro" id="IPR011990">
    <property type="entry name" value="TPR-like_helical_dom_sf"/>
</dbReference>
<dbReference type="SUPFAM" id="SSF48452">
    <property type="entry name" value="TPR-like"/>
    <property type="match status" value="2"/>
</dbReference>
<dbReference type="EMBL" id="CAKOGP040001803">
    <property type="protein sequence ID" value="CAJ1952474.1"/>
    <property type="molecule type" value="Genomic_DNA"/>
</dbReference>
<dbReference type="SMART" id="SM00028">
    <property type="entry name" value="TPR"/>
    <property type="match status" value="5"/>
</dbReference>
<evidence type="ECO:0000313" key="5">
    <source>
        <dbReference type="EMBL" id="CAJ1952474.1"/>
    </source>
</evidence>
<evidence type="ECO:0000256" key="3">
    <source>
        <dbReference type="PROSITE-ProRule" id="PRU00339"/>
    </source>
</evidence>
<feature type="compositionally biased region" description="Basic and acidic residues" evidence="4">
    <location>
        <begin position="660"/>
        <end position="686"/>
    </location>
</feature>
<dbReference type="Pfam" id="PF12569">
    <property type="entry name" value="NatA_aux_su"/>
    <property type="match status" value="1"/>
</dbReference>
<dbReference type="PANTHER" id="PTHR22767:SF2">
    <property type="entry name" value="N(ALPHA)-ACETYLTRANSFERASE 15_16, ISOFORM A"/>
    <property type="match status" value="1"/>
</dbReference>
<name>A0AAD2FT32_9STRA</name>
<proteinExistence type="predicted"/>
<dbReference type="Pfam" id="PF07719">
    <property type="entry name" value="TPR_2"/>
    <property type="match status" value="1"/>
</dbReference>
<feature type="region of interest" description="Disordered" evidence="4">
    <location>
        <begin position="647"/>
        <end position="698"/>
    </location>
</feature>
<dbReference type="Proteomes" id="UP001295423">
    <property type="component" value="Unassembled WGS sequence"/>
</dbReference>
<sequence>MPDNNPQNGAGRPLPKKEADLFKNVIKHYETKQYKKAIKQADTILKKFPNHGETLAMKGLVLNNMAKRDEAHALVKLGLMHDMRSHVCWHVYGLLHRSDRNYNEAIKAYKQALRIEPDSLQILRDLSMLQVQMRDLDGFAVTRHNILTMKPNGKINWLAFALAKHLNGDLRGAISVVDIYLGTLTEGAPELSRGFEASELAMYRNQILSEIPDNTQEALEHLETCKALVVDETSWLISKARFQLTLGRHAEARETALSMFKRGMTENSRIHSLYMCAILKLDKETCDKAYELPGTRSLASYLPLTSEQKQQLLDAYANEIFPDFERSAAVKRIPLNLVEGDRLRKSLGVFIRKSLVKGVPSLCRELSSFVLIEKDGRFEIASDPIDIKEHSAFKLIVELADEYISCLQANSKLLADDEFEESPSTELWAWYLRAGLHELAGEYESGIALLDKCIEHTPTLVDLYELKGRLLRSSGDIKTAVDTLDKGRDLDRQDRYINNQTTKYMLEAGMDTDALDRISMFTKHEGNPEANLYDMQCSWYELGLAACYARQEKWGKALRKYACVVKHFDDFHEDQFDFHSYCIRKVTLRAYTEVLKFEDNLWSEDYYFSAASGIIKLYLRLHDNPAITKEDAEPDYSKMTAAERKKAKAIARKKKKQAEKKKAEGQKKDDANGDKGDQADGSKMTDLDEDPNGDEMMKRDPLEECQKYSSILSKHCPHKLETWTLQYDVAMRRKKWLLALQALFKLNRMDSESAAFFQRVVDFGLKAADFGEQAPAVKNVLKDGCVELLQKLSVSDYIKQAVEKVQGHKTASLPLRVAVAEALVLINTSSVDAATALIVKGGLDARDASVESCRKALAALKGFKSKSVQDWVSVVKQQYPRIADFS</sequence>
<dbReference type="PIRSF" id="PIRSF000422">
    <property type="entry name" value="N-terminal-AcTrfase-A_aux_su"/>
    <property type="match status" value="1"/>
</dbReference>
<comment type="caution">
    <text evidence="5">The sequence shown here is derived from an EMBL/GenBank/DDBJ whole genome shotgun (WGS) entry which is preliminary data.</text>
</comment>
<protein>
    <submittedName>
        <fullName evidence="5">Uncharacterized protein</fullName>
    </submittedName>
</protein>
<reference evidence="5" key="1">
    <citation type="submission" date="2023-08" db="EMBL/GenBank/DDBJ databases">
        <authorList>
            <person name="Audoor S."/>
            <person name="Bilcke G."/>
        </authorList>
    </citation>
    <scope>NUCLEOTIDE SEQUENCE</scope>
</reference>